<evidence type="ECO:0000256" key="8">
    <source>
        <dbReference type="ARBA" id="ARBA00022614"/>
    </source>
</evidence>
<evidence type="ECO:0000256" key="13">
    <source>
        <dbReference type="ARBA" id="ARBA00022741"/>
    </source>
</evidence>
<dbReference type="Pfam" id="PF00069">
    <property type="entry name" value="Pkinase"/>
    <property type="match status" value="1"/>
</dbReference>
<evidence type="ECO:0000256" key="18">
    <source>
        <dbReference type="ARBA" id="ARBA00023170"/>
    </source>
</evidence>
<comment type="similarity">
    <text evidence="2">Belongs to the protein kinase superfamily. Ser/Thr protein kinase family.</text>
</comment>
<dbReference type="InterPro" id="IPR017441">
    <property type="entry name" value="Protein_kinase_ATP_BS"/>
</dbReference>
<keyword evidence="17 23" id="KW-0472">Membrane</keyword>
<dbReference type="InterPro" id="IPR001611">
    <property type="entry name" value="Leu-rich_rpt"/>
</dbReference>
<dbReference type="FunFam" id="1.10.510.10:FF:000192">
    <property type="entry name" value="LRR receptor-like serine/threonine-protein kinase RPK2"/>
    <property type="match status" value="1"/>
</dbReference>
<keyword evidence="4" id="KW-0217">Developmental protein</keyword>
<keyword evidence="11" id="KW-0732">Signal</keyword>
<dbReference type="GO" id="GO:0004674">
    <property type="term" value="F:protein serine/threonine kinase activity"/>
    <property type="evidence" value="ECO:0007669"/>
    <property type="project" value="UniProtKB-KW"/>
</dbReference>
<dbReference type="PROSITE" id="PS51450">
    <property type="entry name" value="LRR"/>
    <property type="match status" value="1"/>
</dbReference>
<dbReference type="SMART" id="SM00369">
    <property type="entry name" value="LRR_TYP"/>
    <property type="match status" value="7"/>
</dbReference>
<evidence type="ECO:0000256" key="17">
    <source>
        <dbReference type="ARBA" id="ARBA00023136"/>
    </source>
</evidence>
<dbReference type="GO" id="GO:0048508">
    <property type="term" value="P:embryonic meristem development"/>
    <property type="evidence" value="ECO:0007669"/>
    <property type="project" value="UniProtKB-ARBA"/>
</dbReference>
<dbReference type="AlphaFoldDB" id="A0AAN9FDA4"/>
<keyword evidence="13 22" id="KW-0547">Nucleotide-binding</keyword>
<dbReference type="GO" id="GO:0009409">
    <property type="term" value="P:response to cold"/>
    <property type="evidence" value="ECO:0007669"/>
    <property type="project" value="UniProtKB-ARBA"/>
</dbReference>
<keyword evidence="14" id="KW-0418">Kinase</keyword>
<keyword evidence="6" id="KW-0723">Serine/threonine-protein kinase</keyword>
<evidence type="ECO:0000256" key="11">
    <source>
        <dbReference type="ARBA" id="ARBA00022729"/>
    </source>
</evidence>
<feature type="binding site" evidence="22">
    <location>
        <position position="958"/>
    </location>
    <ligand>
        <name>ATP</name>
        <dbReference type="ChEBI" id="CHEBI:30616"/>
    </ligand>
</feature>
<evidence type="ECO:0000256" key="4">
    <source>
        <dbReference type="ARBA" id="ARBA00022473"/>
    </source>
</evidence>
<keyword evidence="18" id="KW-0675">Receptor</keyword>
<dbReference type="PANTHER" id="PTHR48056">
    <property type="entry name" value="LRR RECEPTOR-LIKE SERINE/THREONINE-PROTEIN KINASE-RELATED"/>
    <property type="match status" value="1"/>
</dbReference>
<dbReference type="InterPro" id="IPR008271">
    <property type="entry name" value="Ser/Thr_kinase_AS"/>
</dbReference>
<name>A0AAN9FDA4_CROPI</name>
<dbReference type="InterPro" id="IPR032675">
    <property type="entry name" value="LRR_dom_sf"/>
</dbReference>
<dbReference type="GO" id="GO:0009945">
    <property type="term" value="P:radial axis specification"/>
    <property type="evidence" value="ECO:0007669"/>
    <property type="project" value="UniProtKB-ARBA"/>
</dbReference>
<evidence type="ECO:0000256" key="16">
    <source>
        <dbReference type="ARBA" id="ARBA00022989"/>
    </source>
</evidence>
<dbReference type="PROSITE" id="PS50011">
    <property type="entry name" value="PROTEIN_KINASE_DOM"/>
    <property type="match status" value="1"/>
</dbReference>
<evidence type="ECO:0000256" key="21">
    <source>
        <dbReference type="ARBA" id="ARBA00048679"/>
    </source>
</evidence>
<feature type="domain" description="Protein kinase" evidence="24">
    <location>
        <begin position="930"/>
        <end position="1204"/>
    </location>
</feature>
<keyword evidence="5" id="KW-1003">Cell membrane</keyword>
<evidence type="ECO:0000256" key="3">
    <source>
        <dbReference type="ARBA" id="ARBA00012513"/>
    </source>
</evidence>
<reference evidence="25 26" key="1">
    <citation type="submission" date="2024-01" db="EMBL/GenBank/DDBJ databases">
        <title>The genomes of 5 underutilized Papilionoideae crops provide insights into root nodulation and disease resistanc.</title>
        <authorList>
            <person name="Yuan L."/>
        </authorList>
    </citation>
    <scope>NUCLEOTIDE SEQUENCE [LARGE SCALE GENOMIC DNA]</scope>
    <source>
        <strain evidence="25">ZHUSHIDOU_FW_LH</strain>
        <tissue evidence="25">Leaf</tissue>
    </source>
</reference>
<accession>A0AAN9FDA4</accession>
<dbReference type="SMART" id="SM00365">
    <property type="entry name" value="LRR_SD22"/>
    <property type="match status" value="4"/>
</dbReference>
<proteinExistence type="inferred from homology"/>
<keyword evidence="19" id="KW-0325">Glycoprotein</keyword>
<dbReference type="Pfam" id="PF00560">
    <property type="entry name" value="LRR_1"/>
    <property type="match status" value="7"/>
</dbReference>
<dbReference type="SUPFAM" id="SSF52058">
    <property type="entry name" value="L domain-like"/>
    <property type="match status" value="2"/>
</dbReference>
<evidence type="ECO:0000313" key="26">
    <source>
        <dbReference type="Proteomes" id="UP001372338"/>
    </source>
</evidence>
<evidence type="ECO:0000256" key="23">
    <source>
        <dbReference type="SAM" id="Phobius"/>
    </source>
</evidence>
<dbReference type="GO" id="GO:0005524">
    <property type="term" value="F:ATP binding"/>
    <property type="evidence" value="ECO:0007669"/>
    <property type="project" value="UniProtKB-UniRule"/>
</dbReference>
<evidence type="ECO:0000256" key="14">
    <source>
        <dbReference type="ARBA" id="ARBA00022777"/>
    </source>
</evidence>
<organism evidence="25 26">
    <name type="scientific">Crotalaria pallida</name>
    <name type="common">Smooth rattlebox</name>
    <name type="synonym">Crotalaria striata</name>
    <dbReference type="NCBI Taxonomy" id="3830"/>
    <lineage>
        <taxon>Eukaryota</taxon>
        <taxon>Viridiplantae</taxon>
        <taxon>Streptophyta</taxon>
        <taxon>Embryophyta</taxon>
        <taxon>Tracheophyta</taxon>
        <taxon>Spermatophyta</taxon>
        <taxon>Magnoliopsida</taxon>
        <taxon>eudicotyledons</taxon>
        <taxon>Gunneridae</taxon>
        <taxon>Pentapetalae</taxon>
        <taxon>rosids</taxon>
        <taxon>fabids</taxon>
        <taxon>Fabales</taxon>
        <taxon>Fabaceae</taxon>
        <taxon>Papilionoideae</taxon>
        <taxon>50 kb inversion clade</taxon>
        <taxon>genistoids sensu lato</taxon>
        <taxon>core genistoids</taxon>
        <taxon>Crotalarieae</taxon>
        <taxon>Crotalaria</taxon>
    </lineage>
</organism>
<dbReference type="InterPro" id="IPR011009">
    <property type="entry name" value="Kinase-like_dom_sf"/>
</dbReference>
<dbReference type="PROSITE" id="PS00108">
    <property type="entry name" value="PROTEIN_KINASE_ST"/>
    <property type="match status" value="1"/>
</dbReference>
<dbReference type="InterPro" id="IPR050647">
    <property type="entry name" value="Plant_LRR-RLKs"/>
</dbReference>
<evidence type="ECO:0000256" key="10">
    <source>
        <dbReference type="ARBA" id="ARBA00022692"/>
    </source>
</evidence>
<dbReference type="FunFam" id="3.30.200.20:FF:000260">
    <property type="entry name" value="LRR receptor-like serine/threonine-protein kinase RPK2"/>
    <property type="match status" value="1"/>
</dbReference>
<evidence type="ECO:0000256" key="19">
    <source>
        <dbReference type="ARBA" id="ARBA00023180"/>
    </source>
</evidence>
<dbReference type="SMART" id="SM00220">
    <property type="entry name" value="S_TKc"/>
    <property type="match status" value="1"/>
</dbReference>
<keyword evidence="8" id="KW-0433">Leucine-rich repeat</keyword>
<evidence type="ECO:0000256" key="6">
    <source>
        <dbReference type="ARBA" id="ARBA00022527"/>
    </source>
</evidence>
<gene>
    <name evidence="25" type="ORF">RIF29_14369</name>
</gene>
<comment type="catalytic activity">
    <reaction evidence="20">
        <text>L-threonyl-[protein] + ATP = O-phospho-L-threonyl-[protein] + ADP + H(+)</text>
        <dbReference type="Rhea" id="RHEA:46608"/>
        <dbReference type="Rhea" id="RHEA-COMP:11060"/>
        <dbReference type="Rhea" id="RHEA-COMP:11605"/>
        <dbReference type="ChEBI" id="CHEBI:15378"/>
        <dbReference type="ChEBI" id="CHEBI:30013"/>
        <dbReference type="ChEBI" id="CHEBI:30616"/>
        <dbReference type="ChEBI" id="CHEBI:61977"/>
        <dbReference type="ChEBI" id="CHEBI:456216"/>
        <dbReference type="EC" id="2.7.11.1"/>
    </reaction>
</comment>
<dbReference type="GO" id="GO:0009942">
    <property type="term" value="P:longitudinal axis specification"/>
    <property type="evidence" value="ECO:0007669"/>
    <property type="project" value="UniProtKB-ARBA"/>
</dbReference>
<dbReference type="Gene3D" id="3.80.10.10">
    <property type="entry name" value="Ribonuclease Inhibitor"/>
    <property type="match status" value="4"/>
</dbReference>
<keyword evidence="7" id="KW-0597">Phosphoprotein</keyword>
<dbReference type="PROSITE" id="PS00107">
    <property type="entry name" value="PROTEIN_KINASE_ATP"/>
    <property type="match status" value="1"/>
</dbReference>
<comment type="caution">
    <text evidence="25">The sequence shown here is derived from an EMBL/GenBank/DDBJ whole genome shotgun (WGS) entry which is preliminary data.</text>
</comment>
<dbReference type="InterPro" id="IPR003591">
    <property type="entry name" value="Leu-rich_rpt_typical-subtyp"/>
</dbReference>
<keyword evidence="15 22" id="KW-0067">ATP-binding</keyword>
<evidence type="ECO:0000256" key="20">
    <source>
        <dbReference type="ARBA" id="ARBA00047899"/>
    </source>
</evidence>
<evidence type="ECO:0000256" key="22">
    <source>
        <dbReference type="PROSITE-ProRule" id="PRU10141"/>
    </source>
</evidence>
<dbReference type="PANTHER" id="PTHR48056:SF63">
    <property type="entry name" value="PROTEIN KINASE DOMAIN-CONTAINING PROTEIN"/>
    <property type="match status" value="1"/>
</dbReference>
<dbReference type="FunFam" id="3.80.10.10:FF:000041">
    <property type="entry name" value="LRR receptor-like serine/threonine-protein kinase ERECTA"/>
    <property type="match status" value="1"/>
</dbReference>
<comment type="catalytic activity">
    <reaction evidence="21">
        <text>L-seryl-[protein] + ATP = O-phospho-L-seryl-[protein] + ADP + H(+)</text>
        <dbReference type="Rhea" id="RHEA:17989"/>
        <dbReference type="Rhea" id="RHEA-COMP:9863"/>
        <dbReference type="Rhea" id="RHEA-COMP:11604"/>
        <dbReference type="ChEBI" id="CHEBI:15378"/>
        <dbReference type="ChEBI" id="CHEBI:29999"/>
        <dbReference type="ChEBI" id="CHEBI:30616"/>
        <dbReference type="ChEBI" id="CHEBI:83421"/>
        <dbReference type="ChEBI" id="CHEBI:456216"/>
        <dbReference type="EC" id="2.7.11.1"/>
    </reaction>
</comment>
<dbReference type="InterPro" id="IPR000719">
    <property type="entry name" value="Prot_kinase_dom"/>
</dbReference>
<evidence type="ECO:0000256" key="1">
    <source>
        <dbReference type="ARBA" id="ARBA00004251"/>
    </source>
</evidence>
<protein>
    <recommendedName>
        <fullName evidence="3">non-specific serine/threonine protein kinase</fullName>
        <ecNumber evidence="3">2.7.11.1</ecNumber>
    </recommendedName>
</protein>
<evidence type="ECO:0000256" key="9">
    <source>
        <dbReference type="ARBA" id="ARBA00022679"/>
    </source>
</evidence>
<evidence type="ECO:0000259" key="24">
    <source>
        <dbReference type="PROSITE" id="PS50011"/>
    </source>
</evidence>
<dbReference type="FunFam" id="3.80.10.10:FF:000095">
    <property type="entry name" value="LRR receptor-like serine/threonine-protein kinase GSO1"/>
    <property type="match status" value="1"/>
</dbReference>
<dbReference type="EMBL" id="JAYWIO010000003">
    <property type="protein sequence ID" value="KAK7273320.1"/>
    <property type="molecule type" value="Genomic_DNA"/>
</dbReference>
<dbReference type="GO" id="GO:0005886">
    <property type="term" value="C:plasma membrane"/>
    <property type="evidence" value="ECO:0007669"/>
    <property type="project" value="UniProtKB-SubCell"/>
</dbReference>
<dbReference type="SUPFAM" id="SSF56112">
    <property type="entry name" value="Protein kinase-like (PK-like)"/>
    <property type="match status" value="1"/>
</dbReference>
<dbReference type="CDD" id="cd14066">
    <property type="entry name" value="STKc_IRAK"/>
    <property type="match status" value="1"/>
</dbReference>
<sequence length="1209" mass="131914">MGREYHRLADLSLSFSLKSQFQAPKLGFSENPSLFISSPATERKEEEEEEEDSAFYFSIASFLKMLFSSSTSSSVIKWRFFHKPITPLHLLLQLYTLLLLLLSPGNDAVFTDSDNSLLLQLKNSLSDPSGLLSSWDPTNGSTHCSWSGVLCDSSSRVVAINITGNGGNPKNSSPCSNFAQFPLYGFGIRRNCQGSRGALFGKVSPLIAKLTELKVLSLPFNRLEGVVPDEIWGMENLEVLDLEGNLLGGYLPLNFRGLRNLRVLNLGFNRIAGVIPTSLSSIATLEVLNLASNSINGTFPAFVGRLRGVYLSFNLLGGTIPPNIGEDCGRLEHLELAGNVLCQGIPRSLGNCSELRTLLLYSNILEEVIPPELGKLKKLEVLDVSRNTLGGLVPRELGNCSQLSVLVLSNLYDPLSDSNGTGRASSVEQFVSINDEYNYFEGPIPAEITSLPNLRILWAPRANLEGDFPRDWSTCDKLEMLNLAQNDFTGDFPNQLSRCKLLHFLDLRSNNLTGKLAKELPVPCMTVFDVSGNVLSGRIPEFSDNTCPSVPSWSGNSFETDNRALAYGSFFASKALGRTFLPLPGEIGPTIFHNFGQNNFISMESLPIARDRLGKGFAYTFLVGENKLTGTFPTTLFEKCDGLNALHLNVSYTRISGQIPSKFGGMCRSLKFLDASGNQISGPIPFGFGDLVSLVSLNLSWNRLQGQIPASVGQMKVLKFLSMAGNNLNGSIPTTLEQLYSLEVLDLSSNNLTGEIPKGIENLRNLTGVLLNNNKLSGQFPAGLENVTSLSAINVSFNNLSGSLPLHSNLITCSSAVGNPFLRPCHGYSLTVPSADQQGLIEDPNSYTAAPPEVTGHKSGNAFNSIEIASITSASAIVSVLLALIVLFIYTRKSNERSRVTGSTRKEVTLFTDVGVPLTFENVVHATGNFNASNCIGNGGFGATYKAEISPGNLVAIKRLAVGRFQGVQQFHAEIKTLGRLRHQNLVTLIGYHASEMEMFLIYNYLPGGNLEKFIQERSSRAVDWRILHKIALDIARALAYLHDQCVPRVLHRDVKPSNILLDDDFNAYLSDFGLARLLGTSETHATTGVAGTFGYVAPEYAMTCRVSDKADVYSYGVVLLELLSDKKALDPSFSSYGNGFNIVAWACMLLRQGRAKEFFTAGLWDTGPEDDLIEVLHLAVMCTVDSLSTRPSMKHVVRRLKQLQPPSC</sequence>
<dbReference type="EC" id="2.7.11.1" evidence="3"/>
<dbReference type="FunFam" id="3.80.10.10:FF:000654">
    <property type="entry name" value="LRR receptor-like serine/threonine-protein kinase RPK2"/>
    <property type="match status" value="1"/>
</dbReference>
<comment type="subcellular location">
    <subcellularLocation>
        <location evidence="1">Cell membrane</location>
        <topology evidence="1">Single-pass type I membrane protein</topology>
    </subcellularLocation>
</comment>
<evidence type="ECO:0000256" key="5">
    <source>
        <dbReference type="ARBA" id="ARBA00022475"/>
    </source>
</evidence>
<evidence type="ECO:0000256" key="2">
    <source>
        <dbReference type="ARBA" id="ARBA00008684"/>
    </source>
</evidence>
<keyword evidence="10 23" id="KW-0812">Transmembrane</keyword>
<keyword evidence="12" id="KW-0677">Repeat</keyword>
<keyword evidence="26" id="KW-1185">Reference proteome</keyword>
<evidence type="ECO:0000256" key="15">
    <source>
        <dbReference type="ARBA" id="ARBA00022840"/>
    </source>
</evidence>
<evidence type="ECO:0000313" key="25">
    <source>
        <dbReference type="EMBL" id="KAK7273320.1"/>
    </source>
</evidence>
<dbReference type="GO" id="GO:0009414">
    <property type="term" value="P:response to water deprivation"/>
    <property type="evidence" value="ECO:0007669"/>
    <property type="project" value="UniProtKB-ARBA"/>
</dbReference>
<dbReference type="Gene3D" id="1.10.510.10">
    <property type="entry name" value="Transferase(Phosphotransferase) domain 1"/>
    <property type="match status" value="1"/>
</dbReference>
<keyword evidence="9" id="KW-0808">Transferase</keyword>
<evidence type="ECO:0000256" key="12">
    <source>
        <dbReference type="ARBA" id="ARBA00022737"/>
    </source>
</evidence>
<dbReference type="Pfam" id="PF08263">
    <property type="entry name" value="LRRNT_2"/>
    <property type="match status" value="1"/>
</dbReference>
<evidence type="ECO:0000256" key="7">
    <source>
        <dbReference type="ARBA" id="ARBA00022553"/>
    </source>
</evidence>
<dbReference type="InterPro" id="IPR013210">
    <property type="entry name" value="LRR_N_plant-typ"/>
</dbReference>
<feature type="transmembrane region" description="Helical" evidence="23">
    <location>
        <begin position="868"/>
        <end position="890"/>
    </location>
</feature>
<keyword evidence="16 23" id="KW-1133">Transmembrane helix</keyword>
<dbReference type="Proteomes" id="UP001372338">
    <property type="component" value="Unassembled WGS sequence"/>
</dbReference>
<dbReference type="Gene3D" id="3.30.200.20">
    <property type="entry name" value="Phosphorylase Kinase, domain 1"/>
    <property type="match status" value="1"/>
</dbReference>